<name>A0A975B5E8_9BACT</name>
<accession>A0A975B5E8</accession>
<reference evidence="1" key="1">
    <citation type="journal article" date="2021" name="Microb. Physiol.">
        <title>Proteogenomic Insights into the Physiology of Marine, Sulfate-Reducing, Filamentous Desulfonema limicola and Desulfonema magnum.</title>
        <authorList>
            <person name="Schnaars V."/>
            <person name="Wohlbrand L."/>
            <person name="Scheve S."/>
            <person name="Hinrichs C."/>
            <person name="Reinhardt R."/>
            <person name="Rabus R."/>
        </authorList>
    </citation>
    <scope>NUCLEOTIDE SEQUENCE</scope>
    <source>
        <strain evidence="1">5ac10</strain>
    </source>
</reference>
<sequence>MIIVKKLNPAFSYYKLFKNNRLCLNFTKILQKDKKNYKKAVI</sequence>
<dbReference type="KEGG" id="dli:dnl_13870"/>
<dbReference type="AlphaFoldDB" id="A0A975B5E8"/>
<protein>
    <submittedName>
        <fullName evidence="1">Uncharacterized protein</fullName>
    </submittedName>
</protein>
<organism evidence="1 2">
    <name type="scientific">Desulfonema limicola</name>
    <dbReference type="NCBI Taxonomy" id="45656"/>
    <lineage>
        <taxon>Bacteria</taxon>
        <taxon>Pseudomonadati</taxon>
        <taxon>Thermodesulfobacteriota</taxon>
        <taxon>Desulfobacteria</taxon>
        <taxon>Desulfobacterales</taxon>
        <taxon>Desulfococcaceae</taxon>
        <taxon>Desulfonema</taxon>
    </lineage>
</organism>
<dbReference type="EMBL" id="CP061799">
    <property type="protein sequence ID" value="QTA79133.1"/>
    <property type="molecule type" value="Genomic_DNA"/>
</dbReference>
<gene>
    <name evidence="1" type="ORF">dnl_13870</name>
</gene>
<evidence type="ECO:0000313" key="1">
    <source>
        <dbReference type="EMBL" id="QTA79133.1"/>
    </source>
</evidence>
<evidence type="ECO:0000313" key="2">
    <source>
        <dbReference type="Proteomes" id="UP000663720"/>
    </source>
</evidence>
<dbReference type="Proteomes" id="UP000663720">
    <property type="component" value="Chromosome"/>
</dbReference>
<keyword evidence="2" id="KW-1185">Reference proteome</keyword>
<proteinExistence type="predicted"/>